<reference evidence="1 2" key="1">
    <citation type="journal article" date="2016" name="DNA Res.">
        <title>The draft genome of MD-2 pineapple using hybrid error correction of long reads.</title>
        <authorList>
            <person name="Redwan R.M."/>
            <person name="Saidin A."/>
            <person name="Kumar S.V."/>
        </authorList>
    </citation>
    <scope>NUCLEOTIDE SEQUENCE [LARGE SCALE GENOMIC DNA]</scope>
    <source>
        <strain evidence="2">cv. MD2</strain>
        <tissue evidence="1">Leaf</tissue>
    </source>
</reference>
<proteinExistence type="predicted"/>
<name>A0A199URP3_ANACO</name>
<dbReference type="EMBL" id="LSRQ01005555">
    <property type="protein sequence ID" value="OAY67321.1"/>
    <property type="molecule type" value="Genomic_DNA"/>
</dbReference>
<dbReference type="AlphaFoldDB" id="A0A199URP3"/>
<evidence type="ECO:0000313" key="1">
    <source>
        <dbReference type="EMBL" id="OAY67321.1"/>
    </source>
</evidence>
<organism evidence="1 2">
    <name type="scientific">Ananas comosus</name>
    <name type="common">Pineapple</name>
    <name type="synonym">Ananas ananas</name>
    <dbReference type="NCBI Taxonomy" id="4615"/>
    <lineage>
        <taxon>Eukaryota</taxon>
        <taxon>Viridiplantae</taxon>
        <taxon>Streptophyta</taxon>
        <taxon>Embryophyta</taxon>
        <taxon>Tracheophyta</taxon>
        <taxon>Spermatophyta</taxon>
        <taxon>Magnoliopsida</taxon>
        <taxon>Liliopsida</taxon>
        <taxon>Poales</taxon>
        <taxon>Bromeliaceae</taxon>
        <taxon>Bromelioideae</taxon>
        <taxon>Ananas</taxon>
    </lineage>
</organism>
<dbReference type="Proteomes" id="UP000092600">
    <property type="component" value="Unassembled WGS sequence"/>
</dbReference>
<protein>
    <submittedName>
        <fullName evidence="1">Uncharacterized protein</fullName>
    </submittedName>
</protein>
<accession>A0A199URP3</accession>
<gene>
    <name evidence="1" type="ORF">ACMD2_00395</name>
</gene>
<comment type="caution">
    <text evidence="1">The sequence shown here is derived from an EMBL/GenBank/DDBJ whole genome shotgun (WGS) entry which is preliminary data.</text>
</comment>
<evidence type="ECO:0000313" key="2">
    <source>
        <dbReference type="Proteomes" id="UP000092600"/>
    </source>
</evidence>
<sequence>MEGIHVLGLPAMFSRCRSQSHRTRVQSILPMRGLFQPPAMRSSPSSSKVYKLLDASEPVCDLTRYPRNAMIDDVLVTAADTIGIAKSRNLEARNGDPQLRVEKPQQ</sequence>